<feature type="domain" description="Glycosyltransferase RgtA/B/C/D-like" evidence="9">
    <location>
        <begin position="171"/>
        <end position="305"/>
    </location>
</feature>
<dbReference type="GO" id="GO:0009103">
    <property type="term" value="P:lipopolysaccharide biosynthetic process"/>
    <property type="evidence" value="ECO:0007669"/>
    <property type="project" value="UniProtKB-ARBA"/>
</dbReference>
<protein>
    <recommendedName>
        <fullName evidence="9">Glycosyltransferase RgtA/B/C/D-like domain-containing protein</fullName>
    </recommendedName>
</protein>
<evidence type="ECO:0000256" key="4">
    <source>
        <dbReference type="ARBA" id="ARBA00022679"/>
    </source>
</evidence>
<reference evidence="10 11" key="1">
    <citation type="journal article" date="2016" name="Nat. Commun.">
        <title>Thousands of microbial genomes shed light on interconnected biogeochemical processes in an aquifer system.</title>
        <authorList>
            <person name="Anantharaman K."/>
            <person name="Brown C.T."/>
            <person name="Hug L.A."/>
            <person name="Sharon I."/>
            <person name="Castelle C.J."/>
            <person name="Probst A.J."/>
            <person name="Thomas B.C."/>
            <person name="Singh A."/>
            <person name="Wilkins M.J."/>
            <person name="Karaoz U."/>
            <person name="Brodie E.L."/>
            <person name="Williams K.H."/>
            <person name="Hubbard S.S."/>
            <person name="Banfield J.F."/>
        </authorList>
    </citation>
    <scope>NUCLEOTIDE SEQUENCE [LARGE SCALE GENOMIC DNA]</scope>
</reference>
<evidence type="ECO:0000256" key="6">
    <source>
        <dbReference type="ARBA" id="ARBA00022989"/>
    </source>
</evidence>
<comment type="caution">
    <text evidence="10">The sequence shown here is derived from an EMBL/GenBank/DDBJ whole genome shotgun (WGS) entry which is preliminary data.</text>
</comment>
<evidence type="ECO:0000256" key="8">
    <source>
        <dbReference type="SAM" id="Phobius"/>
    </source>
</evidence>
<feature type="transmembrane region" description="Helical" evidence="8">
    <location>
        <begin position="395"/>
        <end position="415"/>
    </location>
</feature>
<accession>A0A1G1VU09</accession>
<dbReference type="Pfam" id="PF13231">
    <property type="entry name" value="PMT_2"/>
    <property type="match status" value="1"/>
</dbReference>
<feature type="transmembrane region" description="Helical" evidence="8">
    <location>
        <begin position="298"/>
        <end position="320"/>
    </location>
</feature>
<dbReference type="InterPro" id="IPR038731">
    <property type="entry name" value="RgtA/B/C-like"/>
</dbReference>
<feature type="transmembrane region" description="Helical" evidence="8">
    <location>
        <begin position="140"/>
        <end position="163"/>
    </location>
</feature>
<feature type="transmembrane region" description="Helical" evidence="8">
    <location>
        <begin position="89"/>
        <end position="106"/>
    </location>
</feature>
<feature type="transmembrane region" description="Helical" evidence="8">
    <location>
        <begin position="175"/>
        <end position="194"/>
    </location>
</feature>
<evidence type="ECO:0000256" key="1">
    <source>
        <dbReference type="ARBA" id="ARBA00004651"/>
    </source>
</evidence>
<keyword evidence="2" id="KW-1003">Cell membrane</keyword>
<dbReference type="PANTHER" id="PTHR33908">
    <property type="entry name" value="MANNOSYLTRANSFERASE YKCB-RELATED"/>
    <property type="match status" value="1"/>
</dbReference>
<dbReference type="AlphaFoldDB" id="A0A1G1VU09"/>
<keyword evidence="6 8" id="KW-1133">Transmembrane helix</keyword>
<feature type="transmembrane region" description="Helical" evidence="8">
    <location>
        <begin position="421"/>
        <end position="440"/>
    </location>
</feature>
<evidence type="ECO:0000256" key="2">
    <source>
        <dbReference type="ARBA" id="ARBA00022475"/>
    </source>
</evidence>
<name>A0A1G1VU09_9BACT</name>
<dbReference type="Proteomes" id="UP000179233">
    <property type="component" value="Unassembled WGS sequence"/>
</dbReference>
<keyword evidence="4" id="KW-0808">Transferase</keyword>
<sequence length="638" mass="72934">MKLQPSISSTSFAFKNLTQLSEGARNRFVQAAMARLKAWRDYQSDKKNQDKPSAAKRISVMRPARDKPFATKKFPFRGFNNDANVESSWKFWLTLIVLVGGFFRFAKLDWGDGYFFHPDEYHISSAVDKLSFPFQMDPHFYAYGSFPIYLIYFARAIIFALFPDYLFSPILIGRFFSAFFSTITILFVFLSARITFRNHTIALLPALLAALTPGLIQQAHFATPESSLTFFIFLCLWLWLSYLRTTRPVFLYVSAISLGLAVASKISAVSLLPVFVFLPFFKRVLSSFRSVLAGIARLGVCLLLVLVSFLSVFPFALYSFSAFSSSLSYEIGVGRGEPIVFYTRQFIDTAPLLFHTMHILPYALGPAMLGFGGVGFLIVVSDISLLRFGTKRDRVLWGLLVIVFLALFLPQIFLFAKWTRFIAPSFAFFSLFSTYFFYRISPFLKSQALGGVIQSVACLVLLLPTIFWALAVSSVYFRRDVRVLATAWVAQQLPPRSFLLTESGNILEVPLWGEFRKDAFDFYELEHRADLQRQLPTLLSQADYFIVQSRRIFFNHQRLPAQFPFTSRFYDLLFSGSLGFESMATFSSYPRLSFGRATIEIPDEVAEETWSVFDHPVVRIFRKSVLFTEAEYEELLTD</sequence>
<gene>
    <name evidence="10" type="ORF">A2786_05360</name>
</gene>
<keyword evidence="5 8" id="KW-0812">Transmembrane</keyword>
<dbReference type="EMBL" id="MHCJ01000003">
    <property type="protein sequence ID" value="OGY18888.1"/>
    <property type="molecule type" value="Genomic_DNA"/>
</dbReference>
<evidence type="ECO:0000313" key="11">
    <source>
        <dbReference type="Proteomes" id="UP000179233"/>
    </source>
</evidence>
<dbReference type="GO" id="GO:0005886">
    <property type="term" value="C:plasma membrane"/>
    <property type="evidence" value="ECO:0007669"/>
    <property type="project" value="UniProtKB-SubCell"/>
</dbReference>
<organism evidence="10 11">
    <name type="scientific">Candidatus Chisholmbacteria bacterium RIFCSPHIGHO2_01_FULL_52_32</name>
    <dbReference type="NCBI Taxonomy" id="1797591"/>
    <lineage>
        <taxon>Bacteria</taxon>
        <taxon>Candidatus Chisholmiibacteriota</taxon>
    </lineage>
</organism>
<evidence type="ECO:0000256" key="3">
    <source>
        <dbReference type="ARBA" id="ARBA00022676"/>
    </source>
</evidence>
<proteinExistence type="predicted"/>
<evidence type="ECO:0000313" key="10">
    <source>
        <dbReference type="EMBL" id="OGY18888.1"/>
    </source>
</evidence>
<dbReference type="PANTHER" id="PTHR33908:SF11">
    <property type="entry name" value="MEMBRANE PROTEIN"/>
    <property type="match status" value="1"/>
</dbReference>
<feature type="transmembrane region" description="Helical" evidence="8">
    <location>
        <begin position="452"/>
        <end position="477"/>
    </location>
</feature>
<keyword evidence="3" id="KW-0328">Glycosyltransferase</keyword>
<feature type="transmembrane region" description="Helical" evidence="8">
    <location>
        <begin position="250"/>
        <end position="278"/>
    </location>
</feature>
<dbReference type="GO" id="GO:0016763">
    <property type="term" value="F:pentosyltransferase activity"/>
    <property type="evidence" value="ECO:0007669"/>
    <property type="project" value="TreeGrafter"/>
</dbReference>
<evidence type="ECO:0000256" key="7">
    <source>
        <dbReference type="ARBA" id="ARBA00023136"/>
    </source>
</evidence>
<keyword evidence="7 8" id="KW-0472">Membrane</keyword>
<feature type="transmembrane region" description="Helical" evidence="8">
    <location>
        <begin position="228"/>
        <end position="244"/>
    </location>
</feature>
<dbReference type="InterPro" id="IPR050297">
    <property type="entry name" value="LipidA_mod_glycosyltrf_83"/>
</dbReference>
<evidence type="ECO:0000259" key="9">
    <source>
        <dbReference type="Pfam" id="PF13231"/>
    </source>
</evidence>
<comment type="subcellular location">
    <subcellularLocation>
        <location evidence="1">Cell membrane</location>
        <topology evidence="1">Multi-pass membrane protein</topology>
    </subcellularLocation>
</comment>
<evidence type="ECO:0000256" key="5">
    <source>
        <dbReference type="ARBA" id="ARBA00022692"/>
    </source>
</evidence>
<feature type="transmembrane region" description="Helical" evidence="8">
    <location>
        <begin position="359"/>
        <end position="383"/>
    </location>
</feature>